<proteinExistence type="predicted"/>
<dbReference type="Proteomes" id="UP001060170">
    <property type="component" value="Chromosome 8"/>
</dbReference>
<organism evidence="1 2">
    <name type="scientific">Puccinia striiformis f. sp. tritici</name>
    <dbReference type="NCBI Taxonomy" id="168172"/>
    <lineage>
        <taxon>Eukaryota</taxon>
        <taxon>Fungi</taxon>
        <taxon>Dikarya</taxon>
        <taxon>Basidiomycota</taxon>
        <taxon>Pucciniomycotina</taxon>
        <taxon>Pucciniomycetes</taxon>
        <taxon>Pucciniales</taxon>
        <taxon>Pucciniaceae</taxon>
        <taxon>Puccinia</taxon>
    </lineage>
</organism>
<reference evidence="2" key="1">
    <citation type="journal article" date="2018" name="BMC Genomics">
        <title>Genomic insights into host adaptation between the wheat stripe rust pathogen (Puccinia striiformis f. sp. tritici) and the barley stripe rust pathogen (Puccinia striiformis f. sp. hordei).</title>
        <authorList>
            <person name="Xia C."/>
            <person name="Wang M."/>
            <person name="Yin C."/>
            <person name="Cornejo O.E."/>
            <person name="Hulbert S.H."/>
            <person name="Chen X."/>
        </authorList>
    </citation>
    <scope>NUCLEOTIDE SEQUENCE [LARGE SCALE GENOMIC DNA]</scope>
    <source>
        <strain evidence="2">93-210</strain>
    </source>
</reference>
<dbReference type="EMBL" id="CM045872">
    <property type="protein sequence ID" value="KAI7949688.1"/>
    <property type="molecule type" value="Genomic_DNA"/>
</dbReference>
<keyword evidence="2" id="KW-1185">Reference proteome</keyword>
<name>A0ACC0EC75_9BASI</name>
<reference evidence="2" key="2">
    <citation type="journal article" date="2018" name="Mol. Plant Microbe Interact.">
        <title>Genome sequence resources for the wheat stripe rust pathogen (Puccinia striiformis f. sp. tritici) and the barley stripe rust pathogen (Puccinia striiformis f. sp. hordei).</title>
        <authorList>
            <person name="Xia C."/>
            <person name="Wang M."/>
            <person name="Yin C."/>
            <person name="Cornejo O.E."/>
            <person name="Hulbert S.H."/>
            <person name="Chen X."/>
        </authorList>
    </citation>
    <scope>NUCLEOTIDE SEQUENCE [LARGE SCALE GENOMIC DNA]</scope>
    <source>
        <strain evidence="2">93-210</strain>
    </source>
</reference>
<comment type="caution">
    <text evidence="1">The sequence shown here is derived from an EMBL/GenBank/DDBJ whole genome shotgun (WGS) entry which is preliminary data.</text>
</comment>
<evidence type="ECO:0000313" key="2">
    <source>
        <dbReference type="Proteomes" id="UP001060170"/>
    </source>
</evidence>
<protein>
    <submittedName>
        <fullName evidence="1">Uncharacterized protein</fullName>
    </submittedName>
</protein>
<reference evidence="1 2" key="3">
    <citation type="journal article" date="2022" name="Microbiol. Spectr.">
        <title>Folding features and dynamics of 3D genome architecture in plant fungal pathogens.</title>
        <authorList>
            <person name="Xia C."/>
        </authorList>
    </citation>
    <scope>NUCLEOTIDE SEQUENCE [LARGE SCALE GENOMIC DNA]</scope>
    <source>
        <strain evidence="1 2">93-210</strain>
    </source>
</reference>
<sequence length="143" mass="15825">MDLAGIELDESLDEKKSATKEAQLPVNTCMDGQQGRITSQSMDGQQGRITSQSMDGTDITFSSVNSDGDYEDVNYSEGGSDLDGYPLKEDAVYNITEEDGFQSVPIEGYRSDQIIEGYRLDQIIEGYRLDQITRGETDKEADN</sequence>
<accession>A0ACC0EC75</accession>
<evidence type="ECO:0000313" key="1">
    <source>
        <dbReference type="EMBL" id="KAI7949688.1"/>
    </source>
</evidence>
<gene>
    <name evidence="1" type="ORF">MJO28_008509</name>
</gene>